<gene>
    <name evidence="30" type="ORF">LIPSTDRAFT_6671</name>
</gene>
<evidence type="ECO:0000256" key="25">
    <source>
        <dbReference type="ARBA" id="ARBA00049450"/>
    </source>
</evidence>
<dbReference type="InterPro" id="IPR024204">
    <property type="entry name" value="Cyt_P450_CYP7A1-type"/>
</dbReference>
<keyword evidence="8" id="KW-0560">Oxidoreductase</keyword>
<comment type="catalytic activity">
    <reaction evidence="18">
        <text>32-hydroxylanosterol + reduced [NADPH--hemoprotein reductase] + O2 = 32-oxolanosterol + oxidized [NADPH--hemoprotein reductase] + 2 H2O + H(+)</text>
        <dbReference type="Rhea" id="RHEA:75107"/>
        <dbReference type="Rhea" id="RHEA-COMP:11964"/>
        <dbReference type="Rhea" id="RHEA-COMP:11965"/>
        <dbReference type="ChEBI" id="CHEBI:15377"/>
        <dbReference type="ChEBI" id="CHEBI:15378"/>
        <dbReference type="ChEBI" id="CHEBI:15379"/>
        <dbReference type="ChEBI" id="CHEBI:57618"/>
        <dbReference type="ChEBI" id="CHEBI:58210"/>
        <dbReference type="ChEBI" id="CHEBI:166681"/>
        <dbReference type="ChEBI" id="CHEBI:166806"/>
    </reaction>
    <physiologicalReaction direction="left-to-right" evidence="18">
        <dbReference type="Rhea" id="RHEA:75108"/>
    </physiologicalReaction>
</comment>
<evidence type="ECO:0000256" key="27">
    <source>
        <dbReference type="PIRSR" id="PIRSR000047-1"/>
    </source>
</evidence>
<evidence type="ECO:0000256" key="11">
    <source>
        <dbReference type="ARBA" id="ARBA00023136"/>
    </source>
</evidence>
<keyword evidence="31" id="KW-1185">Reference proteome</keyword>
<evidence type="ECO:0000256" key="24">
    <source>
        <dbReference type="ARBA" id="ARBA00049163"/>
    </source>
</evidence>
<comment type="subcellular location">
    <subcellularLocation>
        <location evidence="2 26">Endoplasmic reticulum membrane</location>
    </subcellularLocation>
</comment>
<dbReference type="Gene3D" id="1.10.630.10">
    <property type="entry name" value="Cytochrome P450"/>
    <property type="match status" value="1"/>
</dbReference>
<evidence type="ECO:0000256" key="28">
    <source>
        <dbReference type="PIRSR" id="PIRSR000047-2"/>
    </source>
</evidence>
<dbReference type="InterPro" id="IPR036396">
    <property type="entry name" value="Cyt_P450_sf"/>
</dbReference>
<dbReference type="Proteomes" id="UP000094385">
    <property type="component" value="Unassembled WGS sequence"/>
</dbReference>
<comment type="catalytic activity">
    <reaction evidence="23">
        <text>a 14alpha-methyl steroid + reduced [NADPH--hemoprotein reductase] + O2 = a 14alpha-hydroxymethyl steroid + oxidized [NADPH--hemoprotein reductase] + H2O + H(+)</text>
        <dbReference type="Rhea" id="RHEA:68060"/>
        <dbReference type="Rhea" id="RHEA-COMP:11964"/>
        <dbReference type="Rhea" id="RHEA-COMP:11965"/>
        <dbReference type="ChEBI" id="CHEBI:15377"/>
        <dbReference type="ChEBI" id="CHEBI:15378"/>
        <dbReference type="ChEBI" id="CHEBI:15379"/>
        <dbReference type="ChEBI" id="CHEBI:57618"/>
        <dbReference type="ChEBI" id="CHEBI:58210"/>
        <dbReference type="ChEBI" id="CHEBI:138029"/>
        <dbReference type="ChEBI" id="CHEBI:176901"/>
    </reaction>
    <physiologicalReaction direction="left-to-right" evidence="23">
        <dbReference type="Rhea" id="RHEA:68061"/>
    </physiologicalReaction>
</comment>
<comment type="catalytic activity">
    <reaction evidence="21">
        <text>a 14alpha-methyl steroid + 3 reduced [NADPH--hemoprotein reductase] + 3 O2 = a Delta(14) steroid + formate + 3 oxidized [NADPH--hemoprotein reductase] + 4 H2O + 4 H(+)</text>
        <dbReference type="Rhea" id="RHEA:54028"/>
        <dbReference type="Rhea" id="RHEA-COMP:11964"/>
        <dbReference type="Rhea" id="RHEA-COMP:11965"/>
        <dbReference type="ChEBI" id="CHEBI:15377"/>
        <dbReference type="ChEBI" id="CHEBI:15378"/>
        <dbReference type="ChEBI" id="CHEBI:15379"/>
        <dbReference type="ChEBI" id="CHEBI:15740"/>
        <dbReference type="ChEBI" id="CHEBI:57618"/>
        <dbReference type="ChEBI" id="CHEBI:58210"/>
        <dbReference type="ChEBI" id="CHEBI:138029"/>
        <dbReference type="ChEBI" id="CHEBI:138031"/>
        <dbReference type="EC" id="1.14.14.154"/>
    </reaction>
    <physiologicalReaction direction="left-to-right" evidence="21">
        <dbReference type="Rhea" id="RHEA:54029"/>
    </physiologicalReaction>
</comment>
<evidence type="ECO:0000256" key="8">
    <source>
        <dbReference type="ARBA" id="ARBA00023002"/>
    </source>
</evidence>
<keyword evidence="10" id="KW-0443">Lipid metabolism</keyword>
<dbReference type="InterPro" id="IPR001128">
    <property type="entry name" value="Cyt_P450"/>
</dbReference>
<keyword evidence="9 26" id="KW-0408">Iron</keyword>
<evidence type="ECO:0000313" key="31">
    <source>
        <dbReference type="Proteomes" id="UP000094385"/>
    </source>
</evidence>
<keyword evidence="29" id="KW-0812">Transmembrane</keyword>
<dbReference type="GO" id="GO:0008395">
    <property type="term" value="F:steroid hydroxylase activity"/>
    <property type="evidence" value="ECO:0007669"/>
    <property type="project" value="TreeGrafter"/>
</dbReference>
<sequence length="495" mass="56117">MVSSLELIATCIVIPFSFFILQHILLSATKDEPPFVKGPFPFLGSAFAYLRDPQQFLHGLQKKYGPIFTVYIAGERMTFLADPKIGNRQVLNNRSSLSFLHFQQKYSQTFFGYTKSVAMDLDFQQKLIHQINTVMSSKPLLAEITQTIKTTYLGLIDNSRYAKCNGEVIDLYQFCRYNMYYSSARALFGPGFPFEEIYQPYLCFEDDLPKFARGYPRFLNSKGYTEQQKVLDELGSFVTDPSRIAQSSALIRSLYDICMASTHKSPADIAGFFFSVLLASKSNSIPAAFWTLANIVADAGVKAEIEEIIPKYYIAEKDDFDWNELQKVPLITSCFKETLRLYGNAVSTRQVMEDFTLRVGNPSDNNAKDMRLRAGSAVLMPMSMTHWNPDVYPTPMKWIGRRFMEENQGVWVHGGDKLHAYTPWGGGAYICPGRHLAFEEAVIQLVYVLSRFGIEPIKDIPSFVVDDRYGTGVFRPAKSYHVKFTARTVVAAPPQ</sequence>
<dbReference type="PANTHER" id="PTHR24304">
    <property type="entry name" value="CYTOCHROME P450 FAMILY 7"/>
    <property type="match status" value="1"/>
</dbReference>
<evidence type="ECO:0000256" key="18">
    <source>
        <dbReference type="ARBA" id="ARBA00047379"/>
    </source>
</evidence>
<comment type="pathway">
    <text evidence="12">Steroid biosynthesis; zymosterol biosynthesis; zymosterol from lanosterol: step 1/6.</text>
</comment>
<dbReference type="PRINTS" id="PR00465">
    <property type="entry name" value="EP450IV"/>
</dbReference>
<dbReference type="GO" id="GO:0005789">
    <property type="term" value="C:endoplasmic reticulum membrane"/>
    <property type="evidence" value="ECO:0007669"/>
    <property type="project" value="UniProtKB-SubCell"/>
</dbReference>
<comment type="catalytic activity">
    <reaction evidence="25">
        <text>a 14alpha-formyl steroid + reduced [NADPH--hemoprotein reductase] + O2 = a Delta(14) steroid + formate + oxidized [NADPH--hemoprotein reductase] + H2O + 2 H(+)</text>
        <dbReference type="Rhea" id="RHEA:68068"/>
        <dbReference type="Rhea" id="RHEA-COMP:11964"/>
        <dbReference type="Rhea" id="RHEA-COMP:11965"/>
        <dbReference type="ChEBI" id="CHEBI:15377"/>
        <dbReference type="ChEBI" id="CHEBI:15378"/>
        <dbReference type="ChEBI" id="CHEBI:15379"/>
        <dbReference type="ChEBI" id="CHEBI:15740"/>
        <dbReference type="ChEBI" id="CHEBI:57618"/>
        <dbReference type="ChEBI" id="CHEBI:58210"/>
        <dbReference type="ChEBI" id="CHEBI:138031"/>
        <dbReference type="ChEBI" id="CHEBI:176902"/>
    </reaction>
    <physiologicalReaction direction="left-to-right" evidence="25">
        <dbReference type="Rhea" id="RHEA:68069"/>
    </physiologicalReaction>
</comment>
<evidence type="ECO:0000256" key="23">
    <source>
        <dbReference type="ARBA" id="ARBA00048866"/>
    </source>
</evidence>
<dbReference type="PANTHER" id="PTHR24304:SF2">
    <property type="entry name" value="24-HYDROXYCHOLESTEROL 7-ALPHA-HYDROXYLASE"/>
    <property type="match status" value="1"/>
</dbReference>
<comment type="catalytic activity">
    <reaction evidence="20">
        <text>lanosterol + 3 reduced [NADPH--hemoprotein reductase] + 3 O2 = 4,4-dimethyl-5alpha-cholesta-8,14,24-trien-3beta-ol + formate + 3 oxidized [NADPH--hemoprotein reductase] + 4 H2O + 4 H(+)</text>
        <dbReference type="Rhea" id="RHEA:25286"/>
        <dbReference type="Rhea" id="RHEA-COMP:11964"/>
        <dbReference type="Rhea" id="RHEA-COMP:11965"/>
        <dbReference type="ChEBI" id="CHEBI:15377"/>
        <dbReference type="ChEBI" id="CHEBI:15378"/>
        <dbReference type="ChEBI" id="CHEBI:15379"/>
        <dbReference type="ChEBI" id="CHEBI:15740"/>
        <dbReference type="ChEBI" id="CHEBI:16521"/>
        <dbReference type="ChEBI" id="CHEBI:17813"/>
        <dbReference type="ChEBI" id="CHEBI:57618"/>
        <dbReference type="ChEBI" id="CHEBI:58210"/>
        <dbReference type="EC" id="1.14.14.154"/>
    </reaction>
    <physiologicalReaction direction="left-to-right" evidence="20">
        <dbReference type="Rhea" id="RHEA:25287"/>
    </physiologicalReaction>
</comment>
<keyword evidence="7 26" id="KW-0256">Endoplasmic reticulum</keyword>
<evidence type="ECO:0000256" key="3">
    <source>
        <dbReference type="ARBA" id="ARBA00004860"/>
    </source>
</evidence>
<feature type="transmembrane region" description="Helical" evidence="29">
    <location>
        <begin position="7"/>
        <end position="26"/>
    </location>
</feature>
<keyword evidence="29" id="KW-1133">Transmembrane helix</keyword>
<comment type="catalytic activity">
    <reaction evidence="19">
        <text>a 14alpha-hydroxymethyl steroid + reduced [NADPH--hemoprotein reductase] + O2 = a 14alpha-formyl steroid + oxidized [NADPH--hemoprotein reductase] + 2 H2O + H(+)</text>
        <dbReference type="Rhea" id="RHEA:68064"/>
        <dbReference type="Rhea" id="RHEA-COMP:11964"/>
        <dbReference type="Rhea" id="RHEA-COMP:11965"/>
        <dbReference type="ChEBI" id="CHEBI:15377"/>
        <dbReference type="ChEBI" id="CHEBI:15378"/>
        <dbReference type="ChEBI" id="CHEBI:15379"/>
        <dbReference type="ChEBI" id="CHEBI:57618"/>
        <dbReference type="ChEBI" id="CHEBI:58210"/>
        <dbReference type="ChEBI" id="CHEBI:176901"/>
        <dbReference type="ChEBI" id="CHEBI:176902"/>
    </reaction>
    <physiologicalReaction direction="left-to-right" evidence="19">
        <dbReference type="Rhea" id="RHEA:68065"/>
    </physiologicalReaction>
</comment>
<proteinExistence type="inferred from homology"/>
<keyword evidence="6 26" id="KW-0479">Metal-binding</keyword>
<comment type="similarity">
    <text evidence="4 26">Belongs to the cytochrome P450 family.</text>
</comment>
<dbReference type="EC" id="1.14.14.154" evidence="13"/>
<evidence type="ECO:0000256" key="22">
    <source>
        <dbReference type="ARBA" id="ARBA00048479"/>
    </source>
</evidence>
<evidence type="ECO:0000256" key="26">
    <source>
        <dbReference type="PIRNR" id="PIRNR000047"/>
    </source>
</evidence>
<evidence type="ECO:0000256" key="17">
    <source>
        <dbReference type="ARBA" id="ARBA00043156"/>
    </source>
</evidence>
<evidence type="ECO:0000256" key="14">
    <source>
        <dbReference type="ARBA" id="ARBA00042513"/>
    </source>
</evidence>
<evidence type="ECO:0000313" key="30">
    <source>
        <dbReference type="EMBL" id="ODQ69471.1"/>
    </source>
</evidence>
<evidence type="ECO:0000256" key="5">
    <source>
        <dbReference type="ARBA" id="ARBA00022617"/>
    </source>
</evidence>
<evidence type="ECO:0000256" key="10">
    <source>
        <dbReference type="ARBA" id="ARBA00023098"/>
    </source>
</evidence>
<dbReference type="PIRSF" id="PIRSF000047">
    <property type="entry name" value="Cytochrome_CYPVIIA1"/>
    <property type="match status" value="1"/>
</dbReference>
<evidence type="ECO:0000256" key="1">
    <source>
        <dbReference type="ARBA" id="ARBA00001971"/>
    </source>
</evidence>
<dbReference type="SUPFAM" id="SSF48264">
    <property type="entry name" value="Cytochrome P450"/>
    <property type="match status" value="1"/>
</dbReference>
<evidence type="ECO:0000256" key="12">
    <source>
        <dbReference type="ARBA" id="ARBA00037887"/>
    </source>
</evidence>
<evidence type="ECO:0000256" key="19">
    <source>
        <dbReference type="ARBA" id="ARBA00047587"/>
    </source>
</evidence>
<evidence type="ECO:0000256" key="29">
    <source>
        <dbReference type="SAM" id="Phobius"/>
    </source>
</evidence>
<dbReference type="InterPro" id="IPR002403">
    <property type="entry name" value="Cyt_P450_E_grp-IV"/>
</dbReference>
<protein>
    <recommendedName>
        <fullName evidence="13">sterol 14alpha-demethylase</fullName>
        <ecNumber evidence="13">1.14.14.154</ecNumber>
    </recommendedName>
    <alternativeName>
        <fullName evidence="15">Cytochrome P450 51</fullName>
    </alternativeName>
    <alternativeName>
        <fullName evidence="17">Cytochrome P450-14DM</fullName>
    </alternativeName>
    <alternativeName>
        <fullName evidence="14">Cytochrome P450-LIA1</fullName>
    </alternativeName>
    <alternativeName>
        <fullName evidence="16">Sterol 14-alpha demethylase</fullName>
    </alternativeName>
</protein>
<dbReference type="GO" id="GO:0006629">
    <property type="term" value="P:lipid metabolic process"/>
    <property type="evidence" value="ECO:0007669"/>
    <property type="project" value="UniProtKB-KW"/>
</dbReference>
<dbReference type="OrthoDB" id="1470350at2759"/>
<dbReference type="Pfam" id="PF00067">
    <property type="entry name" value="p450"/>
    <property type="match status" value="1"/>
</dbReference>
<evidence type="ECO:0000256" key="15">
    <source>
        <dbReference type="ARBA" id="ARBA00042983"/>
    </source>
</evidence>
<evidence type="ECO:0000256" key="13">
    <source>
        <dbReference type="ARBA" id="ARBA00038974"/>
    </source>
</evidence>
<comment type="cofactor">
    <cofactor evidence="1 26 27">
        <name>heme</name>
        <dbReference type="ChEBI" id="CHEBI:30413"/>
    </cofactor>
</comment>
<evidence type="ECO:0000256" key="4">
    <source>
        <dbReference type="ARBA" id="ARBA00010617"/>
    </source>
</evidence>
<comment type="catalytic activity">
    <reaction evidence="22">
        <text>32-oxolanosterol + reduced [NADPH--hemoprotein reductase] + O2 = 4,4-dimethyl-5alpha-cholesta-8,14,24-trien-3beta-ol + formate + oxidized [NADPH--hemoprotein reductase] + H2O + 2 H(+)</text>
        <dbReference type="Rhea" id="RHEA:75111"/>
        <dbReference type="Rhea" id="RHEA-COMP:11964"/>
        <dbReference type="Rhea" id="RHEA-COMP:11965"/>
        <dbReference type="ChEBI" id="CHEBI:15377"/>
        <dbReference type="ChEBI" id="CHEBI:15378"/>
        <dbReference type="ChEBI" id="CHEBI:15379"/>
        <dbReference type="ChEBI" id="CHEBI:15740"/>
        <dbReference type="ChEBI" id="CHEBI:17813"/>
        <dbReference type="ChEBI" id="CHEBI:57618"/>
        <dbReference type="ChEBI" id="CHEBI:58210"/>
        <dbReference type="ChEBI" id="CHEBI:166681"/>
    </reaction>
    <physiologicalReaction direction="left-to-right" evidence="22">
        <dbReference type="Rhea" id="RHEA:75112"/>
    </physiologicalReaction>
</comment>
<evidence type="ECO:0000256" key="21">
    <source>
        <dbReference type="ARBA" id="ARBA00047702"/>
    </source>
</evidence>
<evidence type="ECO:0000256" key="7">
    <source>
        <dbReference type="ARBA" id="ARBA00022824"/>
    </source>
</evidence>
<keyword evidence="5 26" id="KW-0349">Heme</keyword>
<dbReference type="GO" id="GO:0005506">
    <property type="term" value="F:iron ion binding"/>
    <property type="evidence" value="ECO:0007669"/>
    <property type="project" value="InterPro"/>
</dbReference>
<comment type="catalytic activity">
    <reaction evidence="24">
        <text>lanosterol + reduced [NADPH--hemoprotein reductase] + O2 = 32-hydroxylanosterol + oxidized [NADPH--hemoprotein reductase] + H2O + H(+)</text>
        <dbReference type="Rhea" id="RHEA:75103"/>
        <dbReference type="Rhea" id="RHEA-COMP:11964"/>
        <dbReference type="Rhea" id="RHEA-COMP:11965"/>
        <dbReference type="ChEBI" id="CHEBI:15377"/>
        <dbReference type="ChEBI" id="CHEBI:15378"/>
        <dbReference type="ChEBI" id="CHEBI:15379"/>
        <dbReference type="ChEBI" id="CHEBI:16521"/>
        <dbReference type="ChEBI" id="CHEBI:57618"/>
        <dbReference type="ChEBI" id="CHEBI:58210"/>
        <dbReference type="ChEBI" id="CHEBI:166806"/>
    </reaction>
    <physiologicalReaction direction="left-to-right" evidence="24">
        <dbReference type="Rhea" id="RHEA:75104"/>
    </physiologicalReaction>
</comment>
<keyword evidence="11 26" id="KW-0472">Membrane</keyword>
<dbReference type="GO" id="GO:0008398">
    <property type="term" value="F:sterol 14-demethylase activity"/>
    <property type="evidence" value="ECO:0007669"/>
    <property type="project" value="UniProtKB-EC"/>
</dbReference>
<evidence type="ECO:0000256" key="20">
    <source>
        <dbReference type="ARBA" id="ARBA00047670"/>
    </source>
</evidence>
<dbReference type="InterPro" id="IPR050529">
    <property type="entry name" value="CYP450_sterol_14alpha_dmase"/>
</dbReference>
<reference evidence="30 31" key="1">
    <citation type="journal article" date="2016" name="Proc. Natl. Acad. Sci. U.S.A.">
        <title>Comparative genomics of biotechnologically important yeasts.</title>
        <authorList>
            <person name="Riley R."/>
            <person name="Haridas S."/>
            <person name="Wolfe K.H."/>
            <person name="Lopes M.R."/>
            <person name="Hittinger C.T."/>
            <person name="Goeker M."/>
            <person name="Salamov A.A."/>
            <person name="Wisecaver J.H."/>
            <person name="Long T.M."/>
            <person name="Calvey C.H."/>
            <person name="Aerts A.L."/>
            <person name="Barry K.W."/>
            <person name="Choi C."/>
            <person name="Clum A."/>
            <person name="Coughlan A.Y."/>
            <person name="Deshpande S."/>
            <person name="Douglass A.P."/>
            <person name="Hanson S.J."/>
            <person name="Klenk H.-P."/>
            <person name="LaButti K.M."/>
            <person name="Lapidus A."/>
            <person name="Lindquist E.A."/>
            <person name="Lipzen A.M."/>
            <person name="Meier-Kolthoff J.P."/>
            <person name="Ohm R.A."/>
            <person name="Otillar R.P."/>
            <person name="Pangilinan J.L."/>
            <person name="Peng Y."/>
            <person name="Rokas A."/>
            <person name="Rosa C.A."/>
            <person name="Scheuner C."/>
            <person name="Sibirny A.A."/>
            <person name="Slot J.C."/>
            <person name="Stielow J.B."/>
            <person name="Sun H."/>
            <person name="Kurtzman C.P."/>
            <person name="Blackwell M."/>
            <person name="Grigoriev I.V."/>
            <person name="Jeffries T.W."/>
        </authorList>
    </citation>
    <scope>NUCLEOTIDE SEQUENCE [LARGE SCALE GENOMIC DNA]</scope>
    <source>
        <strain evidence="30 31">NRRL Y-11557</strain>
    </source>
</reference>
<evidence type="ECO:0000256" key="16">
    <source>
        <dbReference type="ARBA" id="ARBA00043106"/>
    </source>
</evidence>
<dbReference type="GO" id="GO:0020037">
    <property type="term" value="F:heme binding"/>
    <property type="evidence" value="ECO:0007669"/>
    <property type="project" value="InterPro"/>
</dbReference>
<dbReference type="EMBL" id="KV454303">
    <property type="protein sequence ID" value="ODQ69471.1"/>
    <property type="molecule type" value="Genomic_DNA"/>
</dbReference>
<name>A0A1E3PVP4_LIPST</name>
<dbReference type="STRING" id="675824.A0A1E3PVP4"/>
<dbReference type="AlphaFoldDB" id="A0A1E3PVP4"/>
<comment type="pathway">
    <text evidence="3">Lipid metabolism; bile acid biosynthesis.</text>
</comment>
<evidence type="ECO:0000256" key="9">
    <source>
        <dbReference type="ARBA" id="ARBA00023004"/>
    </source>
</evidence>
<evidence type="ECO:0000256" key="6">
    <source>
        <dbReference type="ARBA" id="ARBA00022723"/>
    </source>
</evidence>
<feature type="binding site" description="axial binding residue" evidence="27">
    <location>
        <position position="431"/>
    </location>
    <ligand>
        <name>heme</name>
        <dbReference type="ChEBI" id="CHEBI:30413"/>
    </ligand>
    <ligandPart>
        <name>Fe</name>
        <dbReference type="ChEBI" id="CHEBI:18248"/>
    </ligandPart>
</feature>
<accession>A0A1E3PVP4</accession>
<organism evidence="30 31">
    <name type="scientific">Lipomyces starkeyi NRRL Y-11557</name>
    <dbReference type="NCBI Taxonomy" id="675824"/>
    <lineage>
        <taxon>Eukaryota</taxon>
        <taxon>Fungi</taxon>
        <taxon>Dikarya</taxon>
        <taxon>Ascomycota</taxon>
        <taxon>Saccharomycotina</taxon>
        <taxon>Lipomycetes</taxon>
        <taxon>Lipomycetales</taxon>
        <taxon>Lipomycetaceae</taxon>
        <taxon>Lipomyces</taxon>
    </lineage>
</organism>
<evidence type="ECO:0000256" key="2">
    <source>
        <dbReference type="ARBA" id="ARBA00004586"/>
    </source>
</evidence>
<feature type="binding site" evidence="28">
    <location>
        <position position="283"/>
    </location>
    <ligand>
        <name>substrate</name>
    </ligand>
</feature>